<dbReference type="Pfam" id="PF05437">
    <property type="entry name" value="AzlD"/>
    <property type="match status" value="1"/>
</dbReference>
<dbReference type="InterPro" id="IPR008407">
    <property type="entry name" value="Brnchd-chn_aa_trnsp_AzlD"/>
</dbReference>
<dbReference type="RefSeq" id="WP_131483355.1">
    <property type="nucleotide sequence ID" value="NZ_SJDL01000035.1"/>
</dbReference>
<sequence>MDNLSYLLEFIAVGTIATFATRVIPFAFFSRHSEHPLIQHLGRFLPAAVMSLLVVIFLLRSGNWSAPVLGLDALVPSLVVVGLHLWRRNALLSIIAGTACYMAIQQSGLG</sequence>
<keyword evidence="3" id="KW-1185">Reference proteome</keyword>
<dbReference type="Proteomes" id="UP000313645">
    <property type="component" value="Unassembled WGS sequence"/>
</dbReference>
<proteinExistence type="predicted"/>
<feature type="transmembrane region" description="Helical" evidence="1">
    <location>
        <begin position="6"/>
        <end position="29"/>
    </location>
</feature>
<comment type="caution">
    <text evidence="2">The sequence shown here is derived from an EMBL/GenBank/DDBJ whole genome shotgun (WGS) entry which is preliminary data.</text>
</comment>
<gene>
    <name evidence="2" type="ORF">EZI54_18435</name>
</gene>
<feature type="transmembrane region" description="Helical" evidence="1">
    <location>
        <begin position="41"/>
        <end position="59"/>
    </location>
</feature>
<keyword evidence="1" id="KW-0472">Membrane</keyword>
<protein>
    <submittedName>
        <fullName evidence="2">Branched-chain amino acid transporter</fullName>
    </submittedName>
</protein>
<keyword evidence="1" id="KW-0812">Transmembrane</keyword>
<evidence type="ECO:0000313" key="2">
    <source>
        <dbReference type="EMBL" id="TBW50359.1"/>
    </source>
</evidence>
<reference evidence="2 3" key="1">
    <citation type="submission" date="2019-02" db="EMBL/GenBank/DDBJ databases">
        <title>Marinobacter halodurans sp. nov., a marine bacterium isolated from sea tidal flat.</title>
        <authorList>
            <person name="Yoo Y."/>
            <person name="Lee D.W."/>
            <person name="Kim B.S."/>
            <person name="Kim J.-J."/>
        </authorList>
    </citation>
    <scope>NUCLEOTIDE SEQUENCE [LARGE SCALE GENOMIC DNA]</scope>
    <source>
        <strain evidence="2 3">YJ-S3-2</strain>
    </source>
</reference>
<name>A0ABY1ZFZ6_9GAMM</name>
<dbReference type="EMBL" id="SJDL01000035">
    <property type="protein sequence ID" value="TBW50359.1"/>
    <property type="molecule type" value="Genomic_DNA"/>
</dbReference>
<keyword evidence="1" id="KW-1133">Transmembrane helix</keyword>
<feature type="transmembrane region" description="Helical" evidence="1">
    <location>
        <begin position="65"/>
        <end position="86"/>
    </location>
</feature>
<organism evidence="2 3">
    <name type="scientific">Marinobacter halodurans</name>
    <dbReference type="NCBI Taxonomy" id="2528979"/>
    <lineage>
        <taxon>Bacteria</taxon>
        <taxon>Pseudomonadati</taxon>
        <taxon>Pseudomonadota</taxon>
        <taxon>Gammaproteobacteria</taxon>
        <taxon>Pseudomonadales</taxon>
        <taxon>Marinobacteraceae</taxon>
        <taxon>Marinobacter</taxon>
    </lineage>
</organism>
<evidence type="ECO:0000256" key="1">
    <source>
        <dbReference type="SAM" id="Phobius"/>
    </source>
</evidence>
<evidence type="ECO:0000313" key="3">
    <source>
        <dbReference type="Proteomes" id="UP000313645"/>
    </source>
</evidence>
<dbReference type="PIRSF" id="PIRSF003203">
    <property type="entry name" value="AzlD"/>
    <property type="match status" value="1"/>
</dbReference>
<accession>A0ABY1ZFZ6</accession>